<dbReference type="PROSITE" id="PS50011">
    <property type="entry name" value="PROTEIN_KINASE_DOM"/>
    <property type="match status" value="1"/>
</dbReference>
<dbReference type="PANTHER" id="PTHR24346">
    <property type="entry name" value="MAP/MICROTUBULE AFFINITY-REGULATING KINASE"/>
    <property type="match status" value="1"/>
</dbReference>
<dbReference type="GO" id="GO:0005524">
    <property type="term" value="F:ATP binding"/>
    <property type="evidence" value="ECO:0007669"/>
    <property type="project" value="UniProtKB-KW"/>
</dbReference>
<dbReference type="GO" id="GO:0004674">
    <property type="term" value="F:protein serine/threonine kinase activity"/>
    <property type="evidence" value="ECO:0007669"/>
    <property type="project" value="TreeGrafter"/>
</dbReference>
<organism evidence="4">
    <name type="scientific">Alexandrium monilatum</name>
    <dbReference type="NCBI Taxonomy" id="311494"/>
    <lineage>
        <taxon>Eukaryota</taxon>
        <taxon>Sar</taxon>
        <taxon>Alveolata</taxon>
        <taxon>Dinophyceae</taxon>
        <taxon>Gonyaulacales</taxon>
        <taxon>Pyrocystaceae</taxon>
        <taxon>Alexandrium</taxon>
    </lineage>
</organism>
<dbReference type="PANTHER" id="PTHR24346:SF30">
    <property type="entry name" value="MATERNAL EMBRYONIC LEUCINE ZIPPER KINASE"/>
    <property type="match status" value="1"/>
</dbReference>
<dbReference type="PROSITE" id="PS00109">
    <property type="entry name" value="PROTEIN_KINASE_TYR"/>
    <property type="match status" value="1"/>
</dbReference>
<keyword evidence="2" id="KW-0067">ATP-binding</keyword>
<dbReference type="Gene3D" id="1.10.510.10">
    <property type="entry name" value="Transferase(Phosphotransferase) domain 1"/>
    <property type="match status" value="1"/>
</dbReference>
<protein>
    <recommendedName>
        <fullName evidence="3">Protein kinase domain-containing protein</fullName>
    </recommendedName>
</protein>
<keyword evidence="1" id="KW-0547">Nucleotide-binding</keyword>
<evidence type="ECO:0000313" key="4">
    <source>
        <dbReference type="EMBL" id="CAE4567533.1"/>
    </source>
</evidence>
<dbReference type="SUPFAM" id="SSF56112">
    <property type="entry name" value="Protein kinase-like (PK-like)"/>
    <property type="match status" value="1"/>
</dbReference>
<feature type="domain" description="Protein kinase" evidence="3">
    <location>
        <begin position="57"/>
        <end position="349"/>
    </location>
</feature>
<sequence length="393" mass="44032">MFSRSTTASTSTWGDDVLEDNDGLSLSSLQKLACGELSPTHFDVSDIQRWEPGRFRFERMVQKAPRNKGQVDHMFDVALGQHVAVKMVPDDWVCESHELFKLKFPCATECPWVDLGISAFLMSIEYPYVCPLHGVYRSPQDTMHIVTDLASEGDLFDWSTHLELSPGLEREASVMPLAKQLMDAVRHLHDLQIVHRDLSMENVLVTRGVGDDTPRIQLIDFAMSSRERYVWGDDYGRPQYQAPEAHSGEMYDGFLSDAFAVGVVICSILTQEYLWASTRPGKCKIFDYYSACGFTALAARRKCFGRRLTLSQCMSEPVIRLLEGLLALSPARRFNLGEDAGFRLGRGSLWQELSERSSTVATKGACLRTPGHGGLRRIGSWASRGQPLPGSFH</sequence>
<reference evidence="4" key="1">
    <citation type="submission" date="2021-01" db="EMBL/GenBank/DDBJ databases">
        <authorList>
            <person name="Corre E."/>
            <person name="Pelletier E."/>
            <person name="Niang G."/>
            <person name="Scheremetjew M."/>
            <person name="Finn R."/>
            <person name="Kale V."/>
            <person name="Holt S."/>
            <person name="Cochrane G."/>
            <person name="Meng A."/>
            <person name="Brown T."/>
            <person name="Cohen L."/>
        </authorList>
    </citation>
    <scope>NUCLEOTIDE SEQUENCE</scope>
    <source>
        <strain evidence="4">CCMP3105</strain>
    </source>
</reference>
<dbReference type="InterPro" id="IPR000719">
    <property type="entry name" value="Prot_kinase_dom"/>
</dbReference>
<proteinExistence type="predicted"/>
<evidence type="ECO:0000256" key="1">
    <source>
        <dbReference type="ARBA" id="ARBA00022741"/>
    </source>
</evidence>
<dbReference type="GO" id="GO:0005737">
    <property type="term" value="C:cytoplasm"/>
    <property type="evidence" value="ECO:0007669"/>
    <property type="project" value="TreeGrafter"/>
</dbReference>
<dbReference type="GO" id="GO:0035556">
    <property type="term" value="P:intracellular signal transduction"/>
    <property type="evidence" value="ECO:0007669"/>
    <property type="project" value="TreeGrafter"/>
</dbReference>
<dbReference type="InterPro" id="IPR008266">
    <property type="entry name" value="Tyr_kinase_AS"/>
</dbReference>
<dbReference type="EMBL" id="HBNR01011115">
    <property type="protein sequence ID" value="CAE4567533.1"/>
    <property type="molecule type" value="Transcribed_RNA"/>
</dbReference>
<name>A0A7S4Q029_9DINO</name>
<gene>
    <name evidence="4" type="ORF">AMON00008_LOCUS7152</name>
</gene>
<dbReference type="Pfam" id="PF00069">
    <property type="entry name" value="Pkinase"/>
    <property type="match status" value="1"/>
</dbReference>
<dbReference type="AlphaFoldDB" id="A0A7S4Q029"/>
<evidence type="ECO:0000256" key="2">
    <source>
        <dbReference type="ARBA" id="ARBA00022840"/>
    </source>
</evidence>
<evidence type="ECO:0000259" key="3">
    <source>
        <dbReference type="PROSITE" id="PS50011"/>
    </source>
</evidence>
<accession>A0A7S4Q029</accession>
<dbReference type="InterPro" id="IPR011009">
    <property type="entry name" value="Kinase-like_dom_sf"/>
</dbReference>